<organism evidence="1 2">
    <name type="scientific">Paramuricea clavata</name>
    <name type="common">Red gorgonian</name>
    <name type="synonym">Violescent sea-whip</name>
    <dbReference type="NCBI Taxonomy" id="317549"/>
    <lineage>
        <taxon>Eukaryota</taxon>
        <taxon>Metazoa</taxon>
        <taxon>Cnidaria</taxon>
        <taxon>Anthozoa</taxon>
        <taxon>Octocorallia</taxon>
        <taxon>Malacalcyonacea</taxon>
        <taxon>Plexauridae</taxon>
        <taxon>Paramuricea</taxon>
    </lineage>
</organism>
<gene>
    <name evidence="1" type="ORF">PACLA_8A056668</name>
</gene>
<dbReference type="Proteomes" id="UP001152795">
    <property type="component" value="Unassembled WGS sequence"/>
</dbReference>
<dbReference type="AlphaFoldDB" id="A0A6S7G4W0"/>
<accession>A0A6S7G4W0</accession>
<sequence>MSAGQDGFDARFNMAIVRPKALTRKESSIFEEVLTRSNLQDLNDLFNTIYRDHNGEDVEVIYCLDEEALAEFDEFDEKICSRLNSSWQTGNLMTRATKERRHVIRWSVILYVLYQYTRRAIFKAYGPISKRIPKRYVKYAIKLNEYFQKQKEIIEKHFNGNMEGTGKKIAKRVLDYDGPLVVINLLREKFSSSTRPTPAEVRESMELLEADCLGHVVKSGATVAFLKEVPSKVEETSITKHGVSKDDYRKSFFKINMDISNKLRDRIKANNEFACAILNATEDDDSEHKLALWRNWRSGKTCALAKLALWQNWRSGKLAKLALWRNWHSGKTGTLANWRSGETGTLAKLALWRNWRSGKTRALAKLALWQNWQTGALAKLTSTLVNWRSGETGALAKLALWQNWRSGKTDTLAKLALWQTGALSKLALWQNCRSGKTGKLALWQNWRSGKTGALAKLANWRSGKTAGALAKLALWQTGALAKLALWRNWHSGETGTLAKLALWQTGALAKLALWRNCHSGKTGALAKLALWQNWRSGKTGKLALWQNCRRSGKLALWQMDKKPKTYIILAYGVQSRYRSMT</sequence>
<comment type="caution">
    <text evidence="1">The sequence shown here is derived from an EMBL/GenBank/DDBJ whole genome shotgun (WGS) entry which is preliminary data.</text>
</comment>
<proteinExistence type="predicted"/>
<dbReference type="EMBL" id="CACRXK020000669">
    <property type="protein sequence ID" value="CAB3983872.1"/>
    <property type="molecule type" value="Genomic_DNA"/>
</dbReference>
<reference evidence="1" key="1">
    <citation type="submission" date="2020-04" db="EMBL/GenBank/DDBJ databases">
        <authorList>
            <person name="Alioto T."/>
            <person name="Alioto T."/>
            <person name="Gomez Garrido J."/>
        </authorList>
    </citation>
    <scope>NUCLEOTIDE SEQUENCE</scope>
    <source>
        <strain evidence="1">A484AB</strain>
    </source>
</reference>
<keyword evidence="2" id="KW-1185">Reference proteome</keyword>
<protein>
    <submittedName>
        <fullName evidence="1">Uncharacterized protein</fullName>
    </submittedName>
</protein>
<evidence type="ECO:0000313" key="2">
    <source>
        <dbReference type="Proteomes" id="UP001152795"/>
    </source>
</evidence>
<name>A0A6S7G4W0_PARCT</name>
<evidence type="ECO:0000313" key="1">
    <source>
        <dbReference type="EMBL" id="CAB3983872.1"/>
    </source>
</evidence>